<dbReference type="HAMAP" id="MF_01363">
    <property type="entry name" value="Ribosomal_bL21"/>
    <property type="match status" value="1"/>
</dbReference>
<evidence type="ECO:0000313" key="8">
    <source>
        <dbReference type="EMBL" id="PIR87727.1"/>
    </source>
</evidence>
<keyword evidence="3 6" id="KW-0694">RNA-binding</keyword>
<evidence type="ECO:0000256" key="5">
    <source>
        <dbReference type="ARBA" id="ARBA00023274"/>
    </source>
</evidence>
<comment type="caution">
    <text evidence="8">The sequence shown here is derived from an EMBL/GenBank/DDBJ whole genome shotgun (WGS) entry which is preliminary data.</text>
</comment>
<dbReference type="EMBL" id="PFBC01000050">
    <property type="protein sequence ID" value="PIR87727.1"/>
    <property type="molecule type" value="Genomic_DNA"/>
</dbReference>
<evidence type="ECO:0000313" key="9">
    <source>
        <dbReference type="Proteomes" id="UP000230903"/>
    </source>
</evidence>
<evidence type="ECO:0000256" key="1">
    <source>
        <dbReference type="ARBA" id="ARBA00008563"/>
    </source>
</evidence>
<comment type="subunit">
    <text evidence="6">Part of the 50S ribosomal subunit. Contacts protein L20.</text>
</comment>
<dbReference type="InterPro" id="IPR028909">
    <property type="entry name" value="bL21-like"/>
</dbReference>
<gene>
    <name evidence="6 8" type="primary">rplU</name>
    <name evidence="8" type="ORF">COU10_03100</name>
</gene>
<dbReference type="GO" id="GO:1990904">
    <property type="term" value="C:ribonucleoprotein complex"/>
    <property type="evidence" value="ECO:0007669"/>
    <property type="project" value="UniProtKB-KW"/>
</dbReference>
<dbReference type="SUPFAM" id="SSF141091">
    <property type="entry name" value="L21p-like"/>
    <property type="match status" value="1"/>
</dbReference>
<dbReference type="InterPro" id="IPR001787">
    <property type="entry name" value="Ribosomal_bL21"/>
</dbReference>
<organism evidence="8 9">
    <name type="scientific">Candidatus Harrisonbacteria bacterium CG10_big_fil_rev_8_21_14_0_10_45_28</name>
    <dbReference type="NCBI Taxonomy" id="1974586"/>
    <lineage>
        <taxon>Bacteria</taxon>
        <taxon>Candidatus Harrisoniibacteriota</taxon>
    </lineage>
</organism>
<protein>
    <recommendedName>
        <fullName evidence="6">Large ribosomal subunit protein bL21</fullName>
    </recommendedName>
</protein>
<evidence type="ECO:0000256" key="6">
    <source>
        <dbReference type="HAMAP-Rule" id="MF_01363"/>
    </source>
</evidence>
<dbReference type="PROSITE" id="PS01169">
    <property type="entry name" value="RIBOSOMAL_L21"/>
    <property type="match status" value="1"/>
</dbReference>
<evidence type="ECO:0000256" key="2">
    <source>
        <dbReference type="ARBA" id="ARBA00022730"/>
    </source>
</evidence>
<keyword evidence="4 6" id="KW-0689">Ribosomal protein</keyword>
<dbReference type="NCBIfam" id="TIGR00061">
    <property type="entry name" value="L21"/>
    <property type="match status" value="1"/>
</dbReference>
<dbReference type="InterPro" id="IPR018258">
    <property type="entry name" value="Ribosomal_bL21_CS"/>
</dbReference>
<proteinExistence type="inferred from homology"/>
<dbReference type="GO" id="GO:0006412">
    <property type="term" value="P:translation"/>
    <property type="evidence" value="ECO:0007669"/>
    <property type="project" value="UniProtKB-UniRule"/>
</dbReference>
<dbReference type="PANTHER" id="PTHR21349:SF0">
    <property type="entry name" value="LARGE RIBOSOMAL SUBUNIT PROTEIN BL21M"/>
    <property type="match status" value="1"/>
</dbReference>
<comment type="function">
    <text evidence="6 7">This protein binds to 23S rRNA in the presence of protein L20.</text>
</comment>
<name>A0A2H0UMT0_9BACT</name>
<dbReference type="GO" id="GO:0005840">
    <property type="term" value="C:ribosome"/>
    <property type="evidence" value="ECO:0007669"/>
    <property type="project" value="UniProtKB-KW"/>
</dbReference>
<comment type="similarity">
    <text evidence="1 6 7">Belongs to the bacterial ribosomal protein bL21 family.</text>
</comment>
<keyword evidence="2 6" id="KW-0699">rRNA-binding</keyword>
<dbReference type="GO" id="GO:0003735">
    <property type="term" value="F:structural constituent of ribosome"/>
    <property type="evidence" value="ECO:0007669"/>
    <property type="project" value="InterPro"/>
</dbReference>
<dbReference type="PANTHER" id="PTHR21349">
    <property type="entry name" value="50S RIBOSOMAL PROTEIN L21"/>
    <property type="match status" value="1"/>
</dbReference>
<dbReference type="GO" id="GO:0019843">
    <property type="term" value="F:rRNA binding"/>
    <property type="evidence" value="ECO:0007669"/>
    <property type="project" value="UniProtKB-UniRule"/>
</dbReference>
<sequence>MYAVIEAGGKQYRVSPGEKIKVEKMEAEEGAEVNFDKVLLVVEGDSVKLGTPYVEKAKVTAKVASQGRHKKVIIFKFKAKTRQRTKNGHRQPFTELEILKIA</sequence>
<evidence type="ECO:0000256" key="3">
    <source>
        <dbReference type="ARBA" id="ARBA00022884"/>
    </source>
</evidence>
<reference evidence="9" key="1">
    <citation type="submission" date="2017-09" db="EMBL/GenBank/DDBJ databases">
        <title>Depth-based differentiation of microbial function through sediment-hosted aquifers and enrichment of novel symbionts in the deep terrestrial subsurface.</title>
        <authorList>
            <person name="Probst A.J."/>
            <person name="Ladd B."/>
            <person name="Jarett J.K."/>
            <person name="Geller-Mcgrath D.E."/>
            <person name="Sieber C.M.K."/>
            <person name="Emerson J.B."/>
            <person name="Anantharaman K."/>
            <person name="Thomas B.C."/>
            <person name="Malmstrom R."/>
            <person name="Stieglmeier M."/>
            <person name="Klingl A."/>
            <person name="Woyke T."/>
            <person name="Ryan C.M."/>
            <person name="Banfield J.F."/>
        </authorList>
    </citation>
    <scope>NUCLEOTIDE SEQUENCE [LARGE SCALE GENOMIC DNA]</scope>
</reference>
<dbReference type="Pfam" id="PF00829">
    <property type="entry name" value="Ribosomal_L21p"/>
    <property type="match status" value="1"/>
</dbReference>
<evidence type="ECO:0000256" key="7">
    <source>
        <dbReference type="RuleBase" id="RU000562"/>
    </source>
</evidence>
<keyword evidence="5 6" id="KW-0687">Ribonucleoprotein</keyword>
<dbReference type="GO" id="GO:0005737">
    <property type="term" value="C:cytoplasm"/>
    <property type="evidence" value="ECO:0007669"/>
    <property type="project" value="UniProtKB-ARBA"/>
</dbReference>
<dbReference type="Proteomes" id="UP000230903">
    <property type="component" value="Unassembled WGS sequence"/>
</dbReference>
<evidence type="ECO:0000256" key="4">
    <source>
        <dbReference type="ARBA" id="ARBA00022980"/>
    </source>
</evidence>
<accession>A0A2H0UMT0</accession>
<dbReference type="AlphaFoldDB" id="A0A2H0UMT0"/>
<dbReference type="InterPro" id="IPR036164">
    <property type="entry name" value="bL21-like_sf"/>
</dbReference>